<dbReference type="EMBL" id="AB924587">
    <property type="protein sequence ID" value="BAT23934.1"/>
    <property type="molecule type" value="Genomic_DNA"/>
</dbReference>
<protein>
    <submittedName>
        <fullName evidence="2">Glycosyl transferase</fullName>
    </submittedName>
    <submittedName>
        <fullName evidence="1">Glycosyltransferase</fullName>
    </submittedName>
</protein>
<reference evidence="2" key="3">
    <citation type="submission" date="2014-04" db="EMBL/GenBank/DDBJ databases">
        <authorList>
            <person name="Harrison E."/>
        </authorList>
    </citation>
    <scope>NUCLEOTIDE SEQUENCE</scope>
    <source>
        <strain evidence="2">1303/50</strain>
    </source>
</reference>
<name>W0S9N0_9ENTR</name>
<dbReference type="InterPro" id="IPR029044">
    <property type="entry name" value="Nucleotide-diphossugar_trans"/>
</dbReference>
<dbReference type="GO" id="GO:0016740">
    <property type="term" value="F:transferase activity"/>
    <property type="evidence" value="ECO:0007669"/>
    <property type="project" value="UniProtKB-KW"/>
</dbReference>
<reference evidence="1" key="1">
    <citation type="journal article" date="2013" name="PLoS ONE">
        <title>Capsular Types of Klebsiella pneumoniae Revisited by wzc Sequencing.</title>
        <authorList>
            <person name="Pan Y.J."/>
            <person name="Lin T.L."/>
            <person name="Chen Y.H."/>
            <person name="Hsu C.R."/>
            <person name="Hsieh P.F."/>
            <person name="Wu M.C."/>
            <person name="Wang J.T."/>
        </authorList>
    </citation>
    <scope>NUCLEOTIDE SEQUENCE</scope>
    <source>
        <strain evidence="1">1303/50</strain>
    </source>
</reference>
<reference evidence="2" key="4">
    <citation type="journal article" date="2015" name="Sci. Rep.">
        <title>Genetic analysis of capsular polysaccharide synthesis gene clusters in 79 capsular types of Klebsiella spp.</title>
        <authorList>
            <person name="Pan Y.J."/>
            <person name="Lin T.L."/>
            <person name="Chen C.T."/>
            <person name="Chen Y.Y."/>
            <person name="Hsieh P.F."/>
            <person name="Hsu C.R."/>
            <person name="Wu M.C."/>
            <person name="Wang J.T."/>
        </authorList>
    </citation>
    <scope>NUCLEOTIDE SEQUENCE</scope>
    <source>
        <strain evidence="2">1303/50</strain>
    </source>
</reference>
<sequence length="281" mass="32038">MKSINITTTHSRLDLCSATIWSLMHQSILPDQINLWVSSEPYMADKGVNNIPSWYDELNNINDILRIHYVKNIGPYRKIIPALREATSDDILTYADDDVIYGHEWYESLLSAFNKYNGRYIVASRVRLKRLNVFGRLQSYNMYHVCNQDIVLENHYIVTGVGGCMLTKAHVRPDLISLDDFVSIVPRTDDIWLSKIFETSGTAVNCCASSLKYIQEITHSNNALNQSNNVIPGGGVLKKVLSKIRNKFLGYLGFSLSNNDLAIRNTDAFFDKRDNHKNVKK</sequence>
<accession>W0S9N0</accession>
<keyword evidence="1" id="KW-0808">Transferase</keyword>
<evidence type="ECO:0000313" key="2">
    <source>
        <dbReference type="EMBL" id="BAT23934.1"/>
    </source>
</evidence>
<proteinExistence type="predicted"/>
<dbReference type="EMBL" id="AB822494">
    <property type="protein sequence ID" value="BAO27572.1"/>
    <property type="molecule type" value="Genomic_DNA"/>
</dbReference>
<gene>
    <name evidence="2" type="primary">wcuH</name>
</gene>
<dbReference type="AlphaFoldDB" id="W0S9N0"/>
<organism evidence="1">
    <name type="scientific">Klebsiella sp. 1303/50</name>
    <dbReference type="NCBI Taxonomy" id="1336497"/>
    <lineage>
        <taxon>Bacteria</taxon>
        <taxon>Pseudomonadati</taxon>
        <taxon>Pseudomonadota</taxon>
        <taxon>Gammaproteobacteria</taxon>
        <taxon>Enterobacterales</taxon>
        <taxon>Enterobacteriaceae</taxon>
        <taxon>Klebsiella/Raoultella group</taxon>
        <taxon>Klebsiella</taxon>
    </lineage>
</organism>
<evidence type="ECO:0000313" key="1">
    <source>
        <dbReference type="EMBL" id="BAO27572.1"/>
    </source>
</evidence>
<dbReference type="SUPFAM" id="SSF53448">
    <property type="entry name" value="Nucleotide-diphospho-sugar transferases"/>
    <property type="match status" value="1"/>
</dbReference>
<reference evidence="1" key="2">
    <citation type="submission" date="2013-05" db="EMBL/GenBank/DDBJ databases">
        <authorList>
            <person name="Yi-Jiun P."/>
        </authorList>
    </citation>
    <scope>NUCLEOTIDE SEQUENCE</scope>
    <source>
        <strain evidence="1">1303/50</strain>
    </source>
</reference>
<dbReference type="Gene3D" id="3.90.550.10">
    <property type="entry name" value="Spore Coat Polysaccharide Biosynthesis Protein SpsA, Chain A"/>
    <property type="match status" value="1"/>
</dbReference>